<feature type="region of interest" description="Disordered" evidence="1">
    <location>
        <begin position="176"/>
        <end position="254"/>
    </location>
</feature>
<dbReference type="AlphaFoldDB" id="A0A395SG24"/>
<feature type="compositionally biased region" description="Polar residues" evidence="1">
    <location>
        <begin position="228"/>
        <end position="240"/>
    </location>
</feature>
<keyword evidence="3" id="KW-1185">Reference proteome</keyword>
<sequence>MDVPSSKTLDRRGIVTATETGVVTEDFEFQFTILPGEKEANANVISGYKCAKQSGAQTCVSIMTTAEYVYSCDMGRLYYETRVRIPTEYHDGKETKTLDEVTLFAPMFQLNWRSKDLSLKPTSTAREYTPYPTSRYTGPYSSPGLSTSAKAGIGIGVAVAVLGLIGGVFLLRRRRKKAKVPKTSESGPSDVEPKAELTGSTSPAPPHYAEGAAPVIAELDGAPRHEVSGTTAAQEMPGTTESRELPGSTARQGT</sequence>
<protein>
    <submittedName>
        <fullName evidence="2">Uncharacterized protein</fullName>
    </submittedName>
</protein>
<proteinExistence type="predicted"/>
<organism evidence="2 3">
    <name type="scientific">Fusarium longipes</name>
    <dbReference type="NCBI Taxonomy" id="694270"/>
    <lineage>
        <taxon>Eukaryota</taxon>
        <taxon>Fungi</taxon>
        <taxon>Dikarya</taxon>
        <taxon>Ascomycota</taxon>
        <taxon>Pezizomycotina</taxon>
        <taxon>Sordariomycetes</taxon>
        <taxon>Hypocreomycetidae</taxon>
        <taxon>Hypocreales</taxon>
        <taxon>Nectriaceae</taxon>
        <taxon>Fusarium</taxon>
    </lineage>
</organism>
<dbReference type="Proteomes" id="UP000266234">
    <property type="component" value="Unassembled WGS sequence"/>
</dbReference>
<dbReference type="OrthoDB" id="5429716at2759"/>
<comment type="caution">
    <text evidence="2">The sequence shown here is derived from an EMBL/GenBank/DDBJ whole genome shotgun (WGS) entry which is preliminary data.</text>
</comment>
<dbReference type="STRING" id="694270.A0A395SG24"/>
<evidence type="ECO:0000313" key="2">
    <source>
        <dbReference type="EMBL" id="RGP71360.1"/>
    </source>
</evidence>
<accession>A0A395SG24</accession>
<name>A0A395SG24_9HYPO</name>
<evidence type="ECO:0000313" key="3">
    <source>
        <dbReference type="Proteomes" id="UP000266234"/>
    </source>
</evidence>
<reference evidence="2 3" key="1">
    <citation type="journal article" date="2018" name="PLoS Pathog.">
        <title>Evolution of structural diversity of trichothecenes, a family of toxins produced by plant pathogenic and entomopathogenic fungi.</title>
        <authorList>
            <person name="Proctor R.H."/>
            <person name="McCormick S.P."/>
            <person name="Kim H.S."/>
            <person name="Cardoza R.E."/>
            <person name="Stanley A.M."/>
            <person name="Lindo L."/>
            <person name="Kelly A."/>
            <person name="Brown D.W."/>
            <person name="Lee T."/>
            <person name="Vaughan M.M."/>
            <person name="Alexander N.J."/>
            <person name="Busman M."/>
            <person name="Gutierrez S."/>
        </authorList>
    </citation>
    <scope>NUCLEOTIDE SEQUENCE [LARGE SCALE GENOMIC DNA]</scope>
    <source>
        <strain evidence="2 3">NRRL 20695</strain>
    </source>
</reference>
<dbReference type="CDD" id="cd12087">
    <property type="entry name" value="TM_EGFR-like"/>
    <property type="match status" value="1"/>
</dbReference>
<dbReference type="EMBL" id="PXOG01000161">
    <property type="protein sequence ID" value="RGP71360.1"/>
    <property type="molecule type" value="Genomic_DNA"/>
</dbReference>
<gene>
    <name evidence="2" type="ORF">FLONG3_7144</name>
</gene>
<evidence type="ECO:0000256" key="1">
    <source>
        <dbReference type="SAM" id="MobiDB-lite"/>
    </source>
</evidence>